<evidence type="ECO:0000256" key="3">
    <source>
        <dbReference type="ARBA" id="ARBA00021616"/>
    </source>
</evidence>
<feature type="compositionally biased region" description="Basic and acidic residues" evidence="8">
    <location>
        <begin position="501"/>
        <end position="526"/>
    </location>
</feature>
<feature type="compositionally biased region" description="Low complexity" evidence="8">
    <location>
        <begin position="1"/>
        <end position="33"/>
    </location>
</feature>
<keyword evidence="12" id="KW-1185">Reference proteome</keyword>
<dbReference type="InterPro" id="IPR019786">
    <property type="entry name" value="Zinc_finger_PHD-type_CS"/>
</dbReference>
<dbReference type="Proteomes" id="UP000518752">
    <property type="component" value="Unassembled WGS sequence"/>
</dbReference>
<dbReference type="OrthoDB" id="436852at2759"/>
<feature type="domain" description="TFIIS central" evidence="10">
    <location>
        <begin position="338"/>
        <end position="494"/>
    </location>
</feature>
<keyword evidence="5 7" id="KW-0863">Zinc-finger</keyword>
<dbReference type="SUPFAM" id="SSF46942">
    <property type="entry name" value="Elongation factor TFIIS domain 2"/>
    <property type="match status" value="1"/>
</dbReference>
<dbReference type="InterPro" id="IPR012921">
    <property type="entry name" value="SPOC_C"/>
</dbReference>
<dbReference type="EMBL" id="JAACJN010000033">
    <property type="protein sequence ID" value="KAF5387320.1"/>
    <property type="molecule type" value="Genomic_DNA"/>
</dbReference>
<dbReference type="GO" id="GO:0031564">
    <property type="term" value="P:transcription antitermination"/>
    <property type="evidence" value="ECO:0007669"/>
    <property type="project" value="TreeGrafter"/>
</dbReference>
<feature type="region of interest" description="Disordered" evidence="8">
    <location>
        <begin position="213"/>
        <end position="338"/>
    </location>
</feature>
<dbReference type="Pfam" id="PF07744">
    <property type="entry name" value="SPOC"/>
    <property type="match status" value="1"/>
</dbReference>
<dbReference type="GO" id="GO:0005634">
    <property type="term" value="C:nucleus"/>
    <property type="evidence" value="ECO:0007669"/>
    <property type="project" value="TreeGrafter"/>
</dbReference>
<dbReference type="GO" id="GO:0006368">
    <property type="term" value="P:transcription elongation by RNA polymerase II"/>
    <property type="evidence" value="ECO:0007669"/>
    <property type="project" value="TreeGrafter"/>
</dbReference>
<evidence type="ECO:0000313" key="12">
    <source>
        <dbReference type="Proteomes" id="UP000518752"/>
    </source>
</evidence>
<evidence type="ECO:0000259" key="9">
    <source>
        <dbReference type="PROSITE" id="PS50016"/>
    </source>
</evidence>
<dbReference type="GO" id="GO:0001139">
    <property type="term" value="F:RNA polymerase II complex recruiting activity"/>
    <property type="evidence" value="ECO:0007669"/>
    <property type="project" value="TreeGrafter"/>
</dbReference>
<dbReference type="SMART" id="SM00510">
    <property type="entry name" value="TFS2M"/>
    <property type="match status" value="1"/>
</dbReference>
<dbReference type="AlphaFoldDB" id="A0A8H5MAG9"/>
<organism evidence="11 12">
    <name type="scientific">Collybiopsis confluens</name>
    <dbReference type="NCBI Taxonomy" id="2823264"/>
    <lineage>
        <taxon>Eukaryota</taxon>
        <taxon>Fungi</taxon>
        <taxon>Dikarya</taxon>
        <taxon>Basidiomycota</taxon>
        <taxon>Agaricomycotina</taxon>
        <taxon>Agaricomycetes</taxon>
        <taxon>Agaricomycetidae</taxon>
        <taxon>Agaricales</taxon>
        <taxon>Marasmiineae</taxon>
        <taxon>Omphalotaceae</taxon>
        <taxon>Collybiopsis</taxon>
    </lineage>
</organism>
<dbReference type="GO" id="GO:0031440">
    <property type="term" value="P:regulation of mRNA 3'-end processing"/>
    <property type="evidence" value="ECO:0007669"/>
    <property type="project" value="TreeGrafter"/>
</dbReference>
<evidence type="ECO:0000256" key="2">
    <source>
        <dbReference type="ARBA" id="ARBA00011050"/>
    </source>
</evidence>
<evidence type="ECO:0000256" key="8">
    <source>
        <dbReference type="SAM" id="MobiDB-lite"/>
    </source>
</evidence>
<dbReference type="InterPro" id="IPR003618">
    <property type="entry name" value="TFIIS_cen_dom"/>
</dbReference>
<feature type="region of interest" description="Disordered" evidence="8">
    <location>
        <begin position="611"/>
        <end position="675"/>
    </location>
</feature>
<evidence type="ECO:0000259" key="10">
    <source>
        <dbReference type="PROSITE" id="PS51321"/>
    </source>
</evidence>
<feature type="compositionally biased region" description="Polar residues" evidence="8">
    <location>
        <begin position="660"/>
        <end position="675"/>
    </location>
</feature>
<keyword evidence="6" id="KW-0862">Zinc</keyword>
<feature type="compositionally biased region" description="Basic residues" evidence="8">
    <location>
        <begin position="274"/>
        <end position="284"/>
    </location>
</feature>
<dbReference type="PANTHER" id="PTHR11477">
    <property type="entry name" value="TRANSCRIPTION FACTOR S-II ZINC FINGER DOMAIN-CONTAINING PROTEIN"/>
    <property type="match status" value="1"/>
</dbReference>
<dbReference type="Pfam" id="PF07500">
    <property type="entry name" value="TFIIS_M"/>
    <property type="match status" value="1"/>
</dbReference>
<dbReference type="GO" id="GO:0006362">
    <property type="term" value="P:transcription elongation by RNA polymerase I"/>
    <property type="evidence" value="ECO:0007669"/>
    <property type="project" value="TreeGrafter"/>
</dbReference>
<feature type="compositionally biased region" description="Polar residues" evidence="8">
    <location>
        <begin position="213"/>
        <end position="226"/>
    </location>
</feature>
<protein>
    <recommendedName>
        <fullName evidence="3">Transcription factor BYE1</fullName>
    </recommendedName>
</protein>
<proteinExistence type="inferred from homology"/>
<feature type="compositionally biased region" description="Basic and acidic residues" evidence="8">
    <location>
        <begin position="329"/>
        <end position="338"/>
    </location>
</feature>
<reference evidence="11 12" key="1">
    <citation type="journal article" date="2020" name="ISME J.">
        <title>Uncovering the hidden diversity of litter-decomposition mechanisms in mushroom-forming fungi.</title>
        <authorList>
            <person name="Floudas D."/>
            <person name="Bentzer J."/>
            <person name="Ahren D."/>
            <person name="Johansson T."/>
            <person name="Persson P."/>
            <person name="Tunlid A."/>
        </authorList>
    </citation>
    <scope>NUCLEOTIDE SEQUENCE [LARGE SCALE GENOMIC DNA]</scope>
    <source>
        <strain evidence="11 12">CBS 406.79</strain>
    </source>
</reference>
<dbReference type="SUPFAM" id="SSF57903">
    <property type="entry name" value="FYVE/PHD zinc finger"/>
    <property type="match status" value="1"/>
</dbReference>
<evidence type="ECO:0000256" key="6">
    <source>
        <dbReference type="ARBA" id="ARBA00022833"/>
    </source>
</evidence>
<dbReference type="SMART" id="SM00249">
    <property type="entry name" value="PHD"/>
    <property type="match status" value="1"/>
</dbReference>
<dbReference type="InterPro" id="IPR036575">
    <property type="entry name" value="TFIIS_cen_dom_sf"/>
</dbReference>
<dbReference type="InterPro" id="IPR001965">
    <property type="entry name" value="Znf_PHD"/>
</dbReference>
<feature type="domain" description="PHD-type" evidence="9">
    <location>
        <begin position="77"/>
        <end position="127"/>
    </location>
</feature>
<feature type="compositionally biased region" description="Low complexity" evidence="8">
    <location>
        <begin position="624"/>
        <end position="637"/>
    </location>
</feature>
<dbReference type="PANTHER" id="PTHR11477:SF11">
    <property type="entry name" value="TRANSCRIPTION FACTOR BYE1"/>
    <property type="match status" value="1"/>
</dbReference>
<dbReference type="InterPro" id="IPR019787">
    <property type="entry name" value="Znf_PHD-finger"/>
</dbReference>
<dbReference type="GO" id="GO:0008270">
    <property type="term" value="F:zinc ion binding"/>
    <property type="evidence" value="ECO:0007669"/>
    <property type="project" value="UniProtKB-KW"/>
</dbReference>
<sequence>MNTRSTRATRASSRQTVAASSASPKKVVAASKPQDVEPQIEKENKKLKDPVSIKTSKPQSKPLKSKTRETSAAPSAQMFCWCKQGDDGTPMIHCTECKNWFHFSCIDLNETDAEDISVYVCSSCSEKTGLYSVSSVSLCFFFTCRTGFMLEFKYGSSLHRVLEVELPQFRGLLSNIEPVRVTVTGLRHCGVYHFQQTLIYVILNVSWEQHDQFTSQEPGPTFTASNPRKHSETPKNPQPSETHSHPAEPPADPTDLSSASEDSDDDYVVDARVKGNRGKRRIRRPSYVSESEDSDRSGGPASRIRKASSPTLKRIAKRDSGAPPPKKPKVSDPSDDPTRKYCLGKLEDVFRDIFLRYPHVHSQSEDDEGAPLPQMIEKLAEDLTEEEKEAVLGRSRQFADDLEKCIFEIHSEPDKQGKAAAAAKYKDRFRMLQFNLSKIDRVVLHKRIVSGRITPKEISVMSSTDLANEELKQSIKSAEQESLQQSILTKTSAPRAKITHKGLEDIEDISGRDSTRERERQLEEEERMERERLARLRTVQPRERTMSISIPPESPVVSSNESWGAPPPVPAHAADMSTEAIPARPPLFLNTSSEIVTEPELNLADLINIDDEPSSAQDADAVVSRPSPSGTDSSPTPVQSPAGISPFAIQPAPSLPIPDTVSSASPAPLQPSTPQTPAFDLNVLWSLSSVPSVSASISPSDETDAKLEVAETKDMPVDSSANDQDFDMFLEEQEPEKAEDAQAKFDALPQVWTGKINMPLDSAVPQETLVMGRQVGGRTIDVTSGQWRTLFPSDTLRIDGRVPVENSAKFLLQMRMTPSRELIAVAFSPEAGTDGTGFKVLSDFLINKGRHGLVFPWGNKPKDHHPGKELYIIPLLTEEALPEYMELLDDLRLPKVRTSNYLVGIWILNKGRLASPPPIPLTPIAAPVVAPVSSALSISPPPAIPVPSMNPAPGLNITNLAATLPVDQNALLSELASLTPEQMAFVTQMLSGTKSAVPTHPPIPGPSVPTNPASAQIPVPVLPPPSLPQPVDRRWGSQPPYSAHSAGGSSTPPSLSHMGGSERGGGAGGFNNTNSRGRGGRGGRGRGPVDSGWPRKTTGGQRRW</sequence>
<dbReference type="Pfam" id="PF00628">
    <property type="entry name" value="PHD"/>
    <property type="match status" value="1"/>
</dbReference>
<feature type="region of interest" description="Disordered" evidence="8">
    <location>
        <begin position="486"/>
        <end position="526"/>
    </location>
</feature>
<evidence type="ECO:0000256" key="4">
    <source>
        <dbReference type="ARBA" id="ARBA00022723"/>
    </source>
</evidence>
<feature type="region of interest" description="Disordered" evidence="8">
    <location>
        <begin position="994"/>
        <end position="1104"/>
    </location>
</feature>
<keyword evidence="4" id="KW-0479">Metal-binding</keyword>
<dbReference type="GO" id="GO:0000977">
    <property type="term" value="F:RNA polymerase II transcription regulatory region sequence-specific DNA binding"/>
    <property type="evidence" value="ECO:0007669"/>
    <property type="project" value="TreeGrafter"/>
</dbReference>
<dbReference type="PROSITE" id="PS01359">
    <property type="entry name" value="ZF_PHD_1"/>
    <property type="match status" value="1"/>
</dbReference>
<feature type="compositionally biased region" description="Pro residues" evidence="8">
    <location>
        <begin position="999"/>
        <end position="1009"/>
    </location>
</feature>
<comment type="caution">
    <text evidence="11">The sequence shown here is derived from an EMBL/GenBank/DDBJ whole genome shotgun (WGS) entry which is preliminary data.</text>
</comment>
<evidence type="ECO:0000313" key="11">
    <source>
        <dbReference type="EMBL" id="KAF5387320.1"/>
    </source>
</evidence>
<dbReference type="Gene3D" id="3.30.40.10">
    <property type="entry name" value="Zinc/RING finger domain, C3HC4 (zinc finger)"/>
    <property type="match status" value="1"/>
</dbReference>
<gene>
    <name evidence="11" type="ORF">D9757_005755</name>
</gene>
<dbReference type="InterPro" id="IPR011011">
    <property type="entry name" value="Znf_FYVE_PHD"/>
</dbReference>
<comment type="function">
    <text evidence="1">Negative regulator of transcription elongation.</text>
</comment>
<comment type="similarity">
    <text evidence="2">Belongs to the BYE1 family.</text>
</comment>
<evidence type="ECO:0000256" key="7">
    <source>
        <dbReference type="PROSITE-ProRule" id="PRU00146"/>
    </source>
</evidence>
<evidence type="ECO:0000256" key="5">
    <source>
        <dbReference type="ARBA" id="ARBA00022771"/>
    </source>
</evidence>
<name>A0A8H5MAG9_9AGAR</name>
<accession>A0A8H5MAG9</accession>
<evidence type="ECO:0000256" key="1">
    <source>
        <dbReference type="ARBA" id="ARBA00002311"/>
    </source>
</evidence>
<dbReference type="CDD" id="cd21538">
    <property type="entry name" value="SPOC_TFIIS"/>
    <property type="match status" value="1"/>
</dbReference>
<dbReference type="PROSITE" id="PS51321">
    <property type="entry name" value="TFIIS_CENTRAL"/>
    <property type="match status" value="1"/>
</dbReference>
<feature type="compositionally biased region" description="Basic and acidic residues" evidence="8">
    <location>
        <begin position="39"/>
        <end position="51"/>
    </location>
</feature>
<dbReference type="PROSITE" id="PS50016">
    <property type="entry name" value="ZF_PHD_2"/>
    <property type="match status" value="1"/>
</dbReference>
<dbReference type="InterPro" id="IPR013083">
    <property type="entry name" value="Znf_RING/FYVE/PHD"/>
</dbReference>
<feature type="region of interest" description="Disordered" evidence="8">
    <location>
        <begin position="1"/>
        <end position="70"/>
    </location>
</feature>
<dbReference type="Gene3D" id="1.10.472.30">
    <property type="entry name" value="Transcription elongation factor S-II, central domain"/>
    <property type="match status" value="1"/>
</dbReference>